<dbReference type="AlphaFoldDB" id="A0A6C0PBE4"/>
<reference evidence="1 2" key="1">
    <citation type="submission" date="2020-02" db="EMBL/GenBank/DDBJ databases">
        <title>Paenibacillus sp. nov., isolated from rhizosphere soil of tomato.</title>
        <authorList>
            <person name="Weon H.-Y."/>
            <person name="Lee S.A."/>
        </authorList>
    </citation>
    <scope>NUCLEOTIDE SEQUENCE [LARGE SCALE GENOMIC DNA]</scope>
    <source>
        <strain evidence="1 2">14171R-81</strain>
        <plasmid evidence="1 2">unnamed2</plasmid>
    </source>
</reference>
<dbReference type="EMBL" id="CP048288">
    <property type="protein sequence ID" value="QHW35711.1"/>
    <property type="molecule type" value="Genomic_DNA"/>
</dbReference>
<dbReference type="Proteomes" id="UP000479114">
    <property type="component" value="Plasmid unnamed2"/>
</dbReference>
<evidence type="ECO:0000313" key="1">
    <source>
        <dbReference type="EMBL" id="QHW35711.1"/>
    </source>
</evidence>
<name>A0A6C0PBE4_9BACL</name>
<organism evidence="1 2">
    <name type="scientific">Paenibacillus rhizovicinus</name>
    <dbReference type="NCBI Taxonomy" id="2704463"/>
    <lineage>
        <taxon>Bacteria</taxon>
        <taxon>Bacillati</taxon>
        <taxon>Bacillota</taxon>
        <taxon>Bacilli</taxon>
        <taxon>Bacillales</taxon>
        <taxon>Paenibacillaceae</taxon>
        <taxon>Paenibacillus</taxon>
    </lineage>
</organism>
<gene>
    <name evidence="1" type="ORF">GZH47_32990</name>
</gene>
<sequence>MELIRAYLIDKFVVGQIYWVECADHNYSGTYIGNRSVFGDMAHEFQDTVQYKRDSKERMLQSNVLLFPEEINLIRRRSFAR</sequence>
<protein>
    <submittedName>
        <fullName evidence="1">Uncharacterized protein</fullName>
    </submittedName>
</protein>
<geneLocation type="plasmid" evidence="1 2">
    <name>unnamed2</name>
</geneLocation>
<accession>A0A6C0PBE4</accession>
<dbReference type="KEGG" id="prz:GZH47_32990"/>
<keyword evidence="2" id="KW-1185">Reference proteome</keyword>
<proteinExistence type="predicted"/>
<evidence type="ECO:0000313" key="2">
    <source>
        <dbReference type="Proteomes" id="UP000479114"/>
    </source>
</evidence>
<dbReference type="RefSeq" id="WP_162645845.1">
    <property type="nucleotide sequence ID" value="NZ_CP048288.1"/>
</dbReference>
<keyword evidence="1" id="KW-0614">Plasmid</keyword>